<dbReference type="PANTHER" id="PTHR30619">
    <property type="entry name" value="DNA INTERNALIZATION/COMPETENCE PROTEIN COMEC/REC2"/>
    <property type="match status" value="1"/>
</dbReference>
<dbReference type="PANTHER" id="PTHR30619:SF1">
    <property type="entry name" value="RECOMBINATION PROTEIN 2"/>
    <property type="match status" value="1"/>
</dbReference>
<sequence>MAGEFMRIEMLAALHGDCLLVEYGDVRRTRRILIDSGPVGAYEALRGRIERLPKGDRRFELMVLSHVDTDHIEGLIKLFANPRPWPFVVKDVWFNGWRHLEQAHGLLGGRQGEFFSALLAKRLDEGCWNGAFKGQAVVVGDAGALPEHVLPGGLKLTLLSPTLAKLERMREAWRKDLGDALDPGDLEAAWALLGQQKKYLPGKGLLGSSAQLDSLIEKQSRPDDAAANGSSIAFLAEYAGNAGMAASGNEMPGGKSRSCLFLADAHPDAICASVKRLLQARGLARLRVDAVKVAHHGSKANTTDELMSLIESPRFLFSTNGQQFGHPDEEAVGRVIGRSSHPSPTLYFNYLSEHNRVWQERQEQFGYKAVFNDGSGSPMVIAL</sequence>
<dbReference type="AlphaFoldDB" id="C7RIS1"/>
<reference evidence="1" key="2">
    <citation type="submission" date="2009-09" db="EMBL/GenBank/DDBJ databases">
        <title>Complete sequence of chromosome of Candidatus Accumulibacter phosphatis clade IIA str. UW-1.</title>
        <authorList>
            <consortium name="US DOE Joint Genome Institute"/>
            <person name="Martin H.G."/>
            <person name="Ivanova N."/>
            <person name="Kunin V."/>
            <person name="Warnecke F."/>
            <person name="Barry K."/>
            <person name="He S."/>
            <person name="Salamov A."/>
            <person name="Szeto E."/>
            <person name="Dalin E."/>
            <person name="Pangilinan J.L."/>
            <person name="Lapidus A."/>
            <person name="Lowry S."/>
            <person name="Kyrpides N.C."/>
            <person name="McMahon K.D."/>
            <person name="Hugenholtz P."/>
        </authorList>
    </citation>
    <scope>NUCLEOTIDE SEQUENCE [LARGE SCALE GENOMIC DNA]</scope>
    <source>
        <strain evidence="1">UW-1</strain>
    </source>
</reference>
<name>C7RIS1_ACCRE</name>
<dbReference type="KEGG" id="app:CAP2UW1_0033"/>
<gene>
    <name evidence="1" type="ordered locus">CAP2UW1_0033</name>
</gene>
<accession>C7RIS1</accession>
<dbReference type="eggNOG" id="COG2333">
    <property type="taxonomic scope" value="Bacteria"/>
</dbReference>
<dbReference type="Gene3D" id="3.60.15.10">
    <property type="entry name" value="Ribonuclease Z/Hydroxyacylglutathione hydrolase-like"/>
    <property type="match status" value="1"/>
</dbReference>
<evidence type="ECO:0000313" key="1">
    <source>
        <dbReference type="EMBL" id="ACV33407.1"/>
    </source>
</evidence>
<reference evidence="1" key="1">
    <citation type="submission" date="2009-08" db="EMBL/GenBank/DDBJ databases">
        <authorList>
            <consortium name="US DOE Joint Genome Institute"/>
            <person name="Lucas S."/>
            <person name="Copeland A."/>
            <person name="Lapidus A."/>
            <person name="Glavina del Rio T."/>
            <person name="Dalin E."/>
            <person name="Tice H."/>
            <person name="Bruce D."/>
            <person name="Barry K."/>
            <person name="Pitluck S."/>
            <person name="Lowry S."/>
            <person name="Larimer F."/>
            <person name="Land M."/>
            <person name="Hauser L."/>
            <person name="Kyrpides N."/>
            <person name="Ivanova N."/>
            <person name="McMahon K.D."/>
            <person name="Hugenholtz P."/>
        </authorList>
    </citation>
    <scope>NUCLEOTIDE SEQUENCE</scope>
    <source>
        <strain evidence="1">UW-1</strain>
    </source>
</reference>
<dbReference type="HOGENOM" id="CLU_052638_0_0_4"/>
<dbReference type="SUPFAM" id="SSF56281">
    <property type="entry name" value="Metallo-hydrolase/oxidoreductase"/>
    <property type="match status" value="1"/>
</dbReference>
<dbReference type="EMBL" id="CP001715">
    <property type="protein sequence ID" value="ACV33407.1"/>
    <property type="molecule type" value="Genomic_DNA"/>
</dbReference>
<dbReference type="STRING" id="522306.CAP2UW1_0033"/>
<dbReference type="InterPro" id="IPR036866">
    <property type="entry name" value="RibonucZ/Hydroxyglut_hydro"/>
</dbReference>
<dbReference type="OrthoDB" id="418728at2"/>
<evidence type="ECO:0008006" key="2">
    <source>
        <dbReference type="Google" id="ProtNLM"/>
    </source>
</evidence>
<dbReference type="InterPro" id="IPR052159">
    <property type="entry name" value="Competence_DNA_uptake"/>
</dbReference>
<protein>
    <recommendedName>
        <fullName evidence="2">Metallo-beta-lactamase domain-containing protein</fullName>
    </recommendedName>
</protein>
<proteinExistence type="predicted"/>
<organism evidence="1">
    <name type="scientific">Accumulibacter regalis</name>
    <dbReference type="NCBI Taxonomy" id="522306"/>
    <lineage>
        <taxon>Bacteria</taxon>
        <taxon>Pseudomonadati</taxon>
        <taxon>Pseudomonadota</taxon>
        <taxon>Betaproteobacteria</taxon>
        <taxon>Candidatus Accumulibacter</taxon>
    </lineage>
</organism>